<evidence type="ECO:0000313" key="2">
    <source>
        <dbReference type="EMBL" id="HCO69248.1"/>
    </source>
</evidence>
<gene>
    <name evidence="2" type="ORF">DIT26_01475</name>
</gene>
<dbReference type="AlphaFoldDB" id="A0A3D3TJD7"/>
<dbReference type="InterPro" id="IPR018490">
    <property type="entry name" value="cNMP-bd_dom_sf"/>
</dbReference>
<comment type="caution">
    <text evidence="2">The sequence shown here is derived from an EMBL/GenBank/DDBJ whole genome shotgun (WGS) entry which is preliminary data.</text>
</comment>
<sequence length="335" mass="37936">MVSSGGLILKGSDSEDRVYMKGDLADPLSIVGGEHSGDLLSVGDSSILVGDRDELKEYLISRPSRLERFFLDVEEELRLCPKKTACDLEELISTIVSRKQQWLREYPPLLFGEKSLYRKGIKLIERKDFPAAQEVLKSYLDQYKNSPLSRPVKLFYSVSCFLNSILEEALSTILGILESEEDEISKIARFFVCNMGLSESGFKLLYNGPDYSADLFRLLRADSRRVRKASSDQIVVEEGRKCGSAIFLLRGEMILLKKCGDEDSVLFSLRSPNSIGEVQVLSKSKWDATVIVRGKSEYILMDRNRLVQNLINKSPQDGFKMVEYLLGYMRQTSAY</sequence>
<dbReference type="InterPro" id="IPR000595">
    <property type="entry name" value="cNMP-bd_dom"/>
</dbReference>
<dbReference type="EMBL" id="DQBS01000037">
    <property type="protein sequence ID" value="HCO69248.1"/>
    <property type="molecule type" value="Genomic_DNA"/>
</dbReference>
<proteinExistence type="predicted"/>
<dbReference type="InterPro" id="IPR014710">
    <property type="entry name" value="RmlC-like_jellyroll"/>
</dbReference>
<accession>A0A3D3TJD7</accession>
<reference evidence="2 3" key="1">
    <citation type="journal article" date="2018" name="Nat. Biotechnol.">
        <title>A standardized bacterial taxonomy based on genome phylogeny substantially revises the tree of life.</title>
        <authorList>
            <person name="Parks D.H."/>
            <person name="Chuvochina M."/>
            <person name="Waite D.W."/>
            <person name="Rinke C."/>
            <person name="Skarshewski A."/>
            <person name="Chaumeil P.A."/>
            <person name="Hugenholtz P."/>
        </authorList>
    </citation>
    <scope>NUCLEOTIDE SEQUENCE [LARGE SCALE GENOMIC DNA]</scope>
    <source>
        <strain evidence="2">UBA9905</strain>
    </source>
</reference>
<protein>
    <submittedName>
        <fullName evidence="2">Crp/Fnr family transcriptional regulator</fullName>
    </submittedName>
</protein>
<dbReference type="Gene3D" id="2.60.120.10">
    <property type="entry name" value="Jelly Rolls"/>
    <property type="match status" value="1"/>
</dbReference>
<evidence type="ECO:0000313" key="3">
    <source>
        <dbReference type="Proteomes" id="UP000264215"/>
    </source>
</evidence>
<dbReference type="SUPFAM" id="SSF51206">
    <property type="entry name" value="cAMP-binding domain-like"/>
    <property type="match status" value="1"/>
</dbReference>
<evidence type="ECO:0000259" key="1">
    <source>
        <dbReference type="PROSITE" id="PS50042"/>
    </source>
</evidence>
<feature type="domain" description="Cyclic nucleotide-binding" evidence="1">
    <location>
        <begin position="221"/>
        <end position="310"/>
    </location>
</feature>
<name>A0A3D3TJD7_9BACT</name>
<organism evidence="2 3">
    <name type="scientific">Mesotoga infera</name>
    <dbReference type="NCBI Taxonomy" id="1236046"/>
    <lineage>
        <taxon>Bacteria</taxon>
        <taxon>Thermotogati</taxon>
        <taxon>Thermotogota</taxon>
        <taxon>Thermotogae</taxon>
        <taxon>Kosmotogales</taxon>
        <taxon>Kosmotogaceae</taxon>
        <taxon>Mesotoga</taxon>
    </lineage>
</organism>
<dbReference type="Proteomes" id="UP000264215">
    <property type="component" value="Unassembled WGS sequence"/>
</dbReference>
<dbReference type="PROSITE" id="PS50042">
    <property type="entry name" value="CNMP_BINDING_3"/>
    <property type="match status" value="1"/>
</dbReference>